<protein>
    <submittedName>
        <fullName evidence="6">Duf521 domain protein</fullName>
    </submittedName>
</protein>
<sequence>MDPRKSALFLVGAAHVTGSARGTLMASDTELSMWGGVDPQTGEVIDRHHPLSGRFLCDTILAIPGGRGSCTGSGVMLETLLNGKGPRAVVFERREDILTLGVIIAQELFGRHIPVVTLKPTDFRLLLALDGQIVSVDGGNVCAETHDALGTPRQDVHPPIKVPTSHPEESKTAHHAEDQLDNLIGGVRLSSRDRELLEGSHGNAARAAMRIVLRMASLLDAEELMDISQVHVDGCLYTGPASLAFAEKLLGLGGEVAVPTTMNSISIDVRRWRALGIDPVFGDVSARLADAYVQMGATPTFTCAPYQLESAPRKGDQVAWGESNAVVYANSVLGAKTMKYPDYLDIAVALTGRAPRGGAHIDSNRLASVLIRVPRTGIAVDDSFYHLLGYFVGTQAVGDIPVVAGLEDGFYPTKDDLRAFGAAFATVSSAFMFHIVGVTPEAPTLEAVSAPNQELRCVDLDWRALEAYWARFNSAPVSQGVDLVSLGNPHFSLAEIRLLAELCQGRKKHQAVQVIVTCGRAVHGLASQAGLVGPLENFGVRFLTDTCWCMITEPIIPLQARTIMTNSGKYAHYGPGLTGRGFRFGSLAMCVEAACSGGINGEKPGWLEAALVSEVPR</sequence>
<keyword evidence="1" id="KW-0408">Iron</keyword>
<gene>
    <name evidence="6" type="ORF">CH63R_05392</name>
</gene>
<dbReference type="RefSeq" id="XP_018158217.1">
    <property type="nucleotide sequence ID" value="XM_018300367.1"/>
</dbReference>
<dbReference type="InterPro" id="IPR012047">
    <property type="entry name" value="AcnX"/>
</dbReference>
<dbReference type="CDD" id="cd01355">
    <property type="entry name" value="AcnX"/>
    <property type="match status" value="1"/>
</dbReference>
<comment type="caution">
    <text evidence="6">The sequence shown here is derived from an EMBL/GenBank/DDBJ whole genome shotgun (WGS) entry which is preliminary data.</text>
</comment>
<feature type="region of interest" description="Disordered" evidence="3">
    <location>
        <begin position="149"/>
        <end position="175"/>
    </location>
</feature>
<feature type="domain" description="Phosphomevalonate dehydratase large subunit-like" evidence="5">
    <location>
        <begin position="188"/>
        <end position="592"/>
    </location>
</feature>
<evidence type="ECO:0000256" key="2">
    <source>
        <dbReference type="ARBA" id="ARBA00023239"/>
    </source>
</evidence>
<evidence type="ECO:0000313" key="6">
    <source>
        <dbReference type="EMBL" id="OBR09700.1"/>
    </source>
</evidence>
<dbReference type="Proteomes" id="UP000092177">
    <property type="component" value="Chromosome 4"/>
</dbReference>
<dbReference type="Gene3D" id="3.50.30.10">
    <property type="entry name" value="Phosphohistidine domain"/>
    <property type="match status" value="1"/>
</dbReference>
<dbReference type="AlphaFoldDB" id="A0A1B7YCW3"/>
<dbReference type="InterPro" id="IPR007506">
    <property type="entry name" value="PMDh-L-like_dom"/>
</dbReference>
<evidence type="ECO:0000259" key="5">
    <source>
        <dbReference type="Pfam" id="PF04412"/>
    </source>
</evidence>
<proteinExistence type="predicted"/>
<evidence type="ECO:0000313" key="7">
    <source>
        <dbReference type="Proteomes" id="UP000092177"/>
    </source>
</evidence>
<dbReference type="OrthoDB" id="2594507at2759"/>
<organism evidence="6 7">
    <name type="scientific">Colletotrichum higginsianum (strain IMI 349063)</name>
    <name type="common">Crucifer anthracnose fungus</name>
    <dbReference type="NCBI Taxonomy" id="759273"/>
    <lineage>
        <taxon>Eukaryota</taxon>
        <taxon>Fungi</taxon>
        <taxon>Dikarya</taxon>
        <taxon>Ascomycota</taxon>
        <taxon>Pezizomycotina</taxon>
        <taxon>Sordariomycetes</taxon>
        <taxon>Hypocreomycetidae</taxon>
        <taxon>Glomerellales</taxon>
        <taxon>Glomerellaceae</taxon>
        <taxon>Colletotrichum</taxon>
        <taxon>Colletotrichum destructivum species complex</taxon>
    </lineage>
</organism>
<dbReference type="InterPro" id="IPR002840">
    <property type="entry name" value="PMDh-S-like_dom"/>
</dbReference>
<accession>A0A1B7YCW3</accession>
<dbReference type="GeneID" id="28864474"/>
<reference evidence="7" key="1">
    <citation type="journal article" date="2017" name="BMC Genomics">
        <title>Gapless genome assembly of Colletotrichum higginsianum reveals chromosome structure and association of transposable elements with secondary metabolite gene clusters.</title>
        <authorList>
            <person name="Dallery J.-F."/>
            <person name="Lapalu N."/>
            <person name="Zampounis A."/>
            <person name="Pigne S."/>
            <person name="Luyten I."/>
            <person name="Amselem J."/>
            <person name="Wittenberg A.H.J."/>
            <person name="Zhou S."/>
            <person name="de Queiroz M.V."/>
            <person name="Robin G.P."/>
            <person name="Auger A."/>
            <person name="Hainaut M."/>
            <person name="Henrissat B."/>
            <person name="Kim K.-T."/>
            <person name="Lee Y.-H."/>
            <person name="Lespinet O."/>
            <person name="Schwartz D.C."/>
            <person name="Thon M.R."/>
            <person name="O'Connell R.J."/>
        </authorList>
    </citation>
    <scope>NUCLEOTIDE SEQUENCE [LARGE SCALE GENOMIC DNA]</scope>
    <source>
        <strain evidence="7">IMI 349063</strain>
    </source>
</reference>
<dbReference type="Pfam" id="PF04412">
    <property type="entry name" value="AcnX"/>
    <property type="match status" value="1"/>
</dbReference>
<evidence type="ECO:0000256" key="3">
    <source>
        <dbReference type="SAM" id="MobiDB-lite"/>
    </source>
</evidence>
<dbReference type="Pfam" id="PF01989">
    <property type="entry name" value="AcnX_swivel_put"/>
    <property type="match status" value="1"/>
</dbReference>
<dbReference type="GO" id="GO:0016829">
    <property type="term" value="F:lyase activity"/>
    <property type="evidence" value="ECO:0007669"/>
    <property type="project" value="UniProtKB-KW"/>
</dbReference>
<feature type="compositionally biased region" description="Basic and acidic residues" evidence="3">
    <location>
        <begin position="166"/>
        <end position="175"/>
    </location>
</feature>
<evidence type="ECO:0000256" key="1">
    <source>
        <dbReference type="ARBA" id="ARBA00023004"/>
    </source>
</evidence>
<dbReference type="PIRSF" id="PIRSF036630">
    <property type="entry name" value="UCP036630"/>
    <property type="match status" value="1"/>
</dbReference>
<keyword evidence="7" id="KW-1185">Reference proteome</keyword>
<dbReference type="PANTHER" id="PTHR36577:SF3">
    <property type="entry name" value="DUF521 DOMAIN PROTEIN (AFU_ORTHOLOGUE AFUA_6G00490)"/>
    <property type="match status" value="1"/>
</dbReference>
<keyword evidence="2" id="KW-0456">Lyase</keyword>
<evidence type="ECO:0000259" key="4">
    <source>
        <dbReference type="Pfam" id="PF01989"/>
    </source>
</evidence>
<dbReference type="KEGG" id="chig:CH63R_05392"/>
<dbReference type="EMBL" id="LTAN01000004">
    <property type="protein sequence ID" value="OBR09700.1"/>
    <property type="molecule type" value="Genomic_DNA"/>
</dbReference>
<name>A0A1B7YCW3_COLHI</name>
<dbReference type="PANTHER" id="PTHR36577">
    <property type="entry name" value="DUF521 DOMAIN PROTEIN (AFU_ORTHOLOGUE AFUA_6G00490)"/>
    <property type="match status" value="1"/>
</dbReference>
<dbReference type="CDD" id="cd01356">
    <property type="entry name" value="AcnX_swivel"/>
    <property type="match status" value="1"/>
</dbReference>
<dbReference type="VEuPathDB" id="FungiDB:CH63R_05392"/>
<dbReference type="SUPFAM" id="SSF52016">
    <property type="entry name" value="LeuD/IlvD-like"/>
    <property type="match status" value="1"/>
</dbReference>
<feature type="domain" description="Phosphomevalonate dehydratase small subunit-like" evidence="4">
    <location>
        <begin position="31"/>
        <end position="116"/>
    </location>
</feature>